<feature type="domain" description="Fatty acyl-CoA reductase C-terminal" evidence="10">
    <location>
        <begin position="359"/>
        <end position="454"/>
    </location>
</feature>
<dbReference type="STRING" id="1561998.A0A1I7TCX4"/>
<comment type="function">
    <text evidence="9">Catalyzes the reduction of fatty acyl-CoA to fatty alcohols.</text>
</comment>
<dbReference type="CDD" id="cd09071">
    <property type="entry name" value="FAR_C"/>
    <property type="match status" value="1"/>
</dbReference>
<dbReference type="GO" id="GO:0035336">
    <property type="term" value="P:long-chain fatty-acyl-CoA metabolic process"/>
    <property type="evidence" value="ECO:0007669"/>
    <property type="project" value="TreeGrafter"/>
</dbReference>
<evidence type="ECO:0000256" key="2">
    <source>
        <dbReference type="ARBA" id="ARBA00005928"/>
    </source>
</evidence>
<keyword evidence="5 9" id="KW-1133">Transmembrane helix</keyword>
<keyword evidence="9" id="KW-0521">NADP</keyword>
<evidence type="ECO:0000256" key="5">
    <source>
        <dbReference type="ARBA" id="ARBA00022989"/>
    </source>
</evidence>
<evidence type="ECO:0000256" key="6">
    <source>
        <dbReference type="ARBA" id="ARBA00023098"/>
    </source>
</evidence>
<dbReference type="SUPFAM" id="SSF51735">
    <property type="entry name" value="NAD(P)-binding Rossmann-fold domains"/>
    <property type="match status" value="1"/>
</dbReference>
<keyword evidence="9" id="KW-0560">Oxidoreductase</keyword>
<dbReference type="EC" id="1.2.1.84" evidence="9"/>
<keyword evidence="7 9" id="KW-0472">Membrane</keyword>
<dbReference type="Gene3D" id="3.40.50.720">
    <property type="entry name" value="NAD(P)-binding Rossmann-like Domain"/>
    <property type="match status" value="1"/>
</dbReference>
<sequence length="539" mass="61781">MATFRVKDVYDGNCVFLTGGTGFLGKVMIEKMLWALDGIDKIYLLIRARKGSEPAERLRGLIHDPLFARLHSEKPDVFNKLVAVNGDMMLENFGFSEEDHQEIINKVSVVIHSAATVKFDDHIRTAVTMNLIGTKRIIALCHEIKALKVLVHVSTAYANCDRVETTEKIYKSPVPPEKLIDALSWMDDDTLTKITPKILGLRPNTYTLTKALAESTIEEEAKDIPVIVIRPSIVGAMWKGPLPGWTDNINGPTGIFAAVGGAVLTNMCGSSESKADIIPVDIVANMIIAAASYRASIQPNRIPVIHCSSGELNPLLWGHIVVFLDAFYRKYPMNKSIGVPSTYFHKTRAFFIMNYYLRHHIPAMAMDWYCRLRGRKSSPLIRYARMYEKAWKMTDTLHFFTTRGWNFHANGMPELYGKMTQEDQKNFNFDVRQVDWDSYLFDYVMGIKKFINKENVEDTRFAKNQLLWFRFRRQALASILYAIVIFYGGRKWKRSTRYMSWLMTVAISTLYAENSYRKRVPLKSLDDYLQTSNYSNYLQ</sequence>
<evidence type="ECO:0000256" key="7">
    <source>
        <dbReference type="ARBA" id="ARBA00023136"/>
    </source>
</evidence>
<feature type="transmembrane region" description="Helical" evidence="9">
    <location>
        <begin position="471"/>
        <end position="489"/>
    </location>
</feature>
<dbReference type="AlphaFoldDB" id="A0A1I7TCX4"/>
<dbReference type="GO" id="GO:0102965">
    <property type="term" value="F:alcohol-forming long-chain fatty acyl-CoA reductase activity"/>
    <property type="evidence" value="ECO:0007669"/>
    <property type="project" value="UniProtKB-EC"/>
</dbReference>
<evidence type="ECO:0000256" key="9">
    <source>
        <dbReference type="RuleBase" id="RU363097"/>
    </source>
</evidence>
<dbReference type="eggNOG" id="KOG1221">
    <property type="taxonomic scope" value="Eukaryota"/>
</dbReference>
<dbReference type="GO" id="GO:0016020">
    <property type="term" value="C:membrane"/>
    <property type="evidence" value="ECO:0007669"/>
    <property type="project" value="UniProtKB-SubCell"/>
</dbReference>
<evidence type="ECO:0000256" key="8">
    <source>
        <dbReference type="ARBA" id="ARBA00052530"/>
    </source>
</evidence>
<organism evidence="12 13">
    <name type="scientific">Caenorhabditis tropicalis</name>
    <dbReference type="NCBI Taxonomy" id="1561998"/>
    <lineage>
        <taxon>Eukaryota</taxon>
        <taxon>Metazoa</taxon>
        <taxon>Ecdysozoa</taxon>
        <taxon>Nematoda</taxon>
        <taxon>Chromadorea</taxon>
        <taxon>Rhabditida</taxon>
        <taxon>Rhabditina</taxon>
        <taxon>Rhabditomorpha</taxon>
        <taxon>Rhabditoidea</taxon>
        <taxon>Rhabditidae</taxon>
        <taxon>Peloderinae</taxon>
        <taxon>Caenorhabditis</taxon>
    </lineage>
</organism>
<protein>
    <recommendedName>
        <fullName evidence="9">Fatty acyl-CoA reductase</fullName>
        <ecNumber evidence="9">1.2.1.84</ecNumber>
    </recommendedName>
</protein>
<keyword evidence="3 9" id="KW-0444">Lipid biosynthesis</keyword>
<keyword evidence="6 9" id="KW-0443">Lipid metabolism</keyword>
<feature type="domain" description="Thioester reductase (TE)" evidence="11">
    <location>
        <begin position="17"/>
        <end position="287"/>
    </location>
</feature>
<dbReference type="PANTHER" id="PTHR11011">
    <property type="entry name" value="MALE STERILITY PROTEIN 2-RELATED"/>
    <property type="match status" value="1"/>
</dbReference>
<reference evidence="13" key="1">
    <citation type="submission" date="2016-11" db="UniProtKB">
        <authorList>
            <consortium name="WormBaseParasite"/>
        </authorList>
    </citation>
    <scope>IDENTIFICATION</scope>
</reference>
<name>A0A1I7TCX4_9PELO</name>
<dbReference type="InterPro" id="IPR033640">
    <property type="entry name" value="FAR_C"/>
</dbReference>
<dbReference type="FunFam" id="3.40.50.720:FF:000143">
    <property type="entry name" value="Fatty acyl-CoA reductase"/>
    <property type="match status" value="1"/>
</dbReference>
<keyword evidence="12" id="KW-1185">Reference proteome</keyword>
<dbReference type="PANTHER" id="PTHR11011:SF45">
    <property type="entry name" value="FATTY ACYL-COA REDUCTASE CG8306-RELATED"/>
    <property type="match status" value="1"/>
</dbReference>
<comment type="catalytic activity">
    <reaction evidence="8 9">
        <text>a long-chain fatty acyl-CoA + 2 NADPH + 2 H(+) = a long-chain primary fatty alcohol + 2 NADP(+) + CoA</text>
        <dbReference type="Rhea" id="RHEA:52716"/>
        <dbReference type="ChEBI" id="CHEBI:15378"/>
        <dbReference type="ChEBI" id="CHEBI:57287"/>
        <dbReference type="ChEBI" id="CHEBI:57783"/>
        <dbReference type="ChEBI" id="CHEBI:58349"/>
        <dbReference type="ChEBI" id="CHEBI:77396"/>
        <dbReference type="ChEBI" id="CHEBI:83139"/>
        <dbReference type="EC" id="1.2.1.84"/>
    </reaction>
</comment>
<evidence type="ECO:0000259" key="11">
    <source>
        <dbReference type="Pfam" id="PF07993"/>
    </source>
</evidence>
<dbReference type="WBParaSite" id="Csp11.Scaffold582.g4685.t1">
    <property type="protein sequence ID" value="Csp11.Scaffold582.g4685.t1"/>
    <property type="gene ID" value="Csp11.Scaffold582.g4685"/>
</dbReference>
<evidence type="ECO:0000256" key="3">
    <source>
        <dbReference type="ARBA" id="ARBA00022516"/>
    </source>
</evidence>
<dbReference type="GO" id="GO:0005777">
    <property type="term" value="C:peroxisome"/>
    <property type="evidence" value="ECO:0007669"/>
    <property type="project" value="TreeGrafter"/>
</dbReference>
<evidence type="ECO:0000259" key="10">
    <source>
        <dbReference type="Pfam" id="PF03015"/>
    </source>
</evidence>
<proteinExistence type="inferred from homology"/>
<evidence type="ECO:0000313" key="13">
    <source>
        <dbReference type="WBParaSite" id="Csp11.Scaffold582.g4685.t1"/>
    </source>
</evidence>
<evidence type="ECO:0000256" key="4">
    <source>
        <dbReference type="ARBA" id="ARBA00022692"/>
    </source>
</evidence>
<accession>A0A1I7TCX4</accession>
<dbReference type="Proteomes" id="UP000095282">
    <property type="component" value="Unplaced"/>
</dbReference>
<dbReference type="Pfam" id="PF07993">
    <property type="entry name" value="NAD_binding_4"/>
    <property type="match status" value="1"/>
</dbReference>
<dbReference type="InterPro" id="IPR026055">
    <property type="entry name" value="FAR"/>
</dbReference>
<dbReference type="InterPro" id="IPR036291">
    <property type="entry name" value="NAD(P)-bd_dom_sf"/>
</dbReference>
<evidence type="ECO:0000313" key="12">
    <source>
        <dbReference type="Proteomes" id="UP000095282"/>
    </source>
</evidence>
<dbReference type="CDD" id="cd05236">
    <property type="entry name" value="FAR-N_SDR_e"/>
    <property type="match status" value="1"/>
</dbReference>
<dbReference type="GO" id="GO:0080019">
    <property type="term" value="F:alcohol-forming very long-chain fatty acyl-CoA reductase activity"/>
    <property type="evidence" value="ECO:0007669"/>
    <property type="project" value="InterPro"/>
</dbReference>
<evidence type="ECO:0000256" key="1">
    <source>
        <dbReference type="ARBA" id="ARBA00004141"/>
    </source>
</evidence>
<comment type="similarity">
    <text evidence="2 9">Belongs to the fatty acyl-CoA reductase family.</text>
</comment>
<comment type="subcellular location">
    <subcellularLocation>
        <location evidence="1">Membrane</location>
        <topology evidence="1">Multi-pass membrane protein</topology>
    </subcellularLocation>
</comment>
<dbReference type="InterPro" id="IPR013120">
    <property type="entry name" value="FAR_NAD-bd"/>
</dbReference>
<keyword evidence="4 9" id="KW-0812">Transmembrane</keyword>
<dbReference type="Pfam" id="PF03015">
    <property type="entry name" value="Sterile"/>
    <property type="match status" value="1"/>
</dbReference>